<dbReference type="Proteomes" id="UP000028700">
    <property type="component" value="Unassembled WGS sequence"/>
</dbReference>
<dbReference type="STRING" id="1291743.LOSG293_110400"/>
<protein>
    <submittedName>
        <fullName evidence="2">Uncharacterized protein</fullName>
    </submittedName>
</protein>
<feature type="region of interest" description="Disordered" evidence="1">
    <location>
        <begin position="30"/>
        <end position="51"/>
    </location>
</feature>
<sequence length="51" mass="5861">MGMKHTGYGYVSNTEQQCLGDLEHWLSEKRKQERLKKHKSDDDNGGKPNGK</sequence>
<organism evidence="2 3">
    <name type="scientific">Secundilactobacillus oryzae JCM 18671</name>
    <dbReference type="NCBI Taxonomy" id="1291743"/>
    <lineage>
        <taxon>Bacteria</taxon>
        <taxon>Bacillati</taxon>
        <taxon>Bacillota</taxon>
        <taxon>Bacilli</taxon>
        <taxon>Lactobacillales</taxon>
        <taxon>Lactobacillaceae</taxon>
        <taxon>Secundilactobacillus</taxon>
    </lineage>
</organism>
<comment type="caution">
    <text evidence="2">The sequence shown here is derived from an EMBL/GenBank/DDBJ whole genome shotgun (WGS) entry which is preliminary data.</text>
</comment>
<reference evidence="2" key="1">
    <citation type="journal article" date="2014" name="Genome Announc.">
        <title>Draft Genome Sequence of Lactobacillus oryzae Strain SG293T.</title>
        <authorList>
            <person name="Tanizawa Y."/>
            <person name="Fujisawa T."/>
            <person name="Mochizuki T."/>
            <person name="Kaminuma E."/>
            <person name="Nakamura Y."/>
            <person name="Tohno M."/>
        </authorList>
    </citation>
    <scope>NUCLEOTIDE SEQUENCE [LARGE SCALE GENOMIC DNA]</scope>
    <source>
        <strain evidence="2">SG293</strain>
    </source>
</reference>
<proteinExistence type="predicted"/>
<evidence type="ECO:0000256" key="1">
    <source>
        <dbReference type="SAM" id="MobiDB-lite"/>
    </source>
</evidence>
<dbReference type="RefSeq" id="WP_160171699.1">
    <property type="nucleotide sequence ID" value="NZ_BBAZ01000001.1"/>
</dbReference>
<dbReference type="AlphaFoldDB" id="A0A081BI56"/>
<evidence type="ECO:0000313" key="2">
    <source>
        <dbReference type="EMBL" id="GAK47724.1"/>
    </source>
</evidence>
<gene>
    <name evidence="2" type="ORF">LOSG293_110400</name>
</gene>
<dbReference type="EMBL" id="BBJM01000011">
    <property type="protein sequence ID" value="GAK47724.1"/>
    <property type="molecule type" value="Genomic_DNA"/>
</dbReference>
<accession>A0A081BI56</accession>
<keyword evidence="3" id="KW-1185">Reference proteome</keyword>
<name>A0A081BI56_9LACO</name>
<evidence type="ECO:0000313" key="3">
    <source>
        <dbReference type="Proteomes" id="UP000028700"/>
    </source>
</evidence>